<feature type="transmembrane region" description="Helical" evidence="9">
    <location>
        <begin position="83"/>
        <end position="105"/>
    </location>
</feature>
<evidence type="ECO:0000256" key="2">
    <source>
        <dbReference type="ARBA" id="ARBA00022659"/>
    </source>
</evidence>
<keyword evidence="4 6" id="KW-1015">Disulfide bond</keyword>
<comment type="caution">
    <text evidence="6">Lacks conserved residue(s) required for the propagation of feature annotation.</text>
</comment>
<reference evidence="13" key="1">
    <citation type="journal article" date="2007" name="Mol. Reprod. Dev.">
        <title>Proteins interacting with the ascidian vitelline-coat sperm receptor HrVC70 as revealed by yeast two-hybrid screening.</title>
        <authorList>
            <person name="Harada Y."/>
            <person name="Sawada H."/>
        </authorList>
    </citation>
    <scope>NUCLEOTIDE SEQUENCE</scope>
</reference>
<dbReference type="InterPro" id="IPR001254">
    <property type="entry name" value="Trypsin_dom"/>
</dbReference>
<dbReference type="SUPFAM" id="SSF50370">
    <property type="entry name" value="Ricin B-like lectins"/>
    <property type="match status" value="3"/>
</dbReference>
<evidence type="ECO:0000256" key="1">
    <source>
        <dbReference type="ARBA" id="ARBA00022536"/>
    </source>
</evidence>
<feature type="compositionally biased region" description="Acidic residues" evidence="8">
    <location>
        <begin position="61"/>
        <end position="71"/>
    </location>
</feature>
<dbReference type="InterPro" id="IPR035992">
    <property type="entry name" value="Ricin_B-like_lectins"/>
</dbReference>
<sequence>MDQTDYKPDTYSGKHNFEAEQPSPTNAAAENVAAEDVKVDVDETEVKQEVTDIEGTSGKQEEEDETSTDEDEEMTFEMLLEEYFPWLIAAGVGLLLLIIAVVLLATSSGSRFVFPYNPSNFAVPTFQGSFIIYSVDGQNLKFTNDMRYIGSKTSVQHRYKIEPLLKYIYTNASLDVDNVVILSFKYGDAGKKTFADAGARSLLTRSKDDEQKKMQKRALLVRHWVYLKENLTLSMEELTEKVKKAIDEVPSLKIEKTSVKIISLDNMTALEAIKTLSQAGFFKHGLKGLDLSLLEIFGITGPAVFGIQSDGEGPCIGLSVPNHGKLMPYTCTDSYSTHIKMACKFSCDKDYDVVGSQTRVCLSSGLWSGEPPYCRPKCHPLKPLSEGVIRPPVCTIGNNTVGQMCFLRCPSETRKMVFPSDTSELMKKAEMDLWPTIDEEMMKIKQIDPFDNVRGYFRECGMFGDWTGSDASCKVLCPRIEAPSHGAVSPEHCQVDPVEGEVCMITCNAGYGLIGGGDVQMLTCDISGRWTKDIPDCKKLCPALIEDSHRKIESMPCLSAPYEGYTCTYACEDGYLLNGAQERTCIDGEWDVDEPMCSPACESIANPQNGLLYSPHGPCNQENSPEGTICTTVCDFGYKASVANTICQSSGTWTAAVVECYRVCPALSVEVNGAWSPATCYSGEHHTNLGSCDITCHIGLIGMGSTSLTCQENGHWDYVQGYCSATCAGLSSPANGAVESKQLCKDGTARVNSTCVFSCDAEYELVGERTLICGDDTSWSSSEPTCAAKPQYMIAQFIVDHYICLGVDGDGNFKKWDMNTNDCDVEGARWQIKDLYSIQNALTGDCITPHNVSSLFTMADCDVVSTDQIFESGYDFTLKISDTDQYITSGYRTIEAPQLVEYVDMSDTNLFWRFYAATDASTMNIPMSFHGVQNSGACLPLDLDPDIGVTAACSSGVQAAGTTCSLSCGVGYSLSPSGFASVTCTNGAWYMPHNIHCSSDTTPVLSGCPSFSVQAGWGVFVVLSSCTSGIAVAGSSCTLECSDTTNKYIDGSARVSCQDDGRWSSYEPSVCRTRCPRLHPLPEDSHLVAPNGMYCTGSGNPEAIGGTVCPFGCDEGFQLVGSAILTCGYDGMWSDEMPQCIKTCPNLDQIPHASLVNCQPSKSGLYLSGTTCKFECNSGYHAQTTTDFITCQSTGTWSVAGMGELECLPRCPTITVQAHMNVVPLNCLTSNSVSGMTCTFSCEDGYGLDLAEENLRSFDVMRLSETWDLGYSEVVRTCGENRMWSGPVAVCTKRCAPLPEISMDSSGYYNPSSCNKQVDFRPGTKCQLLCQGADSVYGGIDTATCGDDGMWTPADGLGYCVPACNALPVPEYAVVTPQSCVEGFVKAGTECVIACPQHMERMGLGFRACLGYTDPITGSRWSGVGETACVARCPPINPLPGTYIYPEDCVTSNKVEGELCSFECDPEYTLAGSSALQCTESGIWHAPLPTCYKPCPILEIRDGEVECVDSLGFSVGEGYAYGPGTQCVYKCKQGFTAHAENEITCNKDGFWNPYPYCTSITDSFPIIQTIEEKSVCLQGSHEIGGKARSEWRVITTDNSTDGCIKAGNNAMWFWLGSSNVKHAETGMCLTAESAFPDAAVLLLRCDLENSLQHWSCDAQYPYRFILEDTKLSIDTVYTELGPVMQSWTHAETYWITFNPNLETSGTVCSNKAVGSCPPIKVPRFNVFPKICSTNEVEIWQRCSVSCDEGIEFIGPTDITECQPTGEWKDIEFMHCYLTCPARTELMNGYYENGNCTKGVNSHNTVCKLLCDDGRMLSNGEESAFYACSNGMWVGDESLVCEQQCSTQPIKPDHGQVKCSSLECMVTCDTGFWLNGNSTFPCSAGADYINSNNVTCEEEFQFLIQAQNSIFFETTSTCIVASRVDGEPMVRKLKCDFSSKDHFWRWFVSPDPAVDFSLLQNVGTGKCLSATSTSSWSELQLSICDKNADLQQWTCSQYMHPGRFGLVSNPNSFVDIGSINLNTPPVVLNEEISVLSSNWLSVDKGNTARFTCSSRTTGACPRISTNSYTSVSPTGCVIWDSVAVGAECRTYCEGSGYLLEDGTESNTITCKDSGSWSSSVLNCVATSESNGTCSPVTLTDGLVVFPNECGHSDSSHKMKSGEACHFTCAQGYYLEGKEKIHCDGGGNYDNVMPTCKAFCPGHLRKEGVVVNPPLCASIQVPSGTECTKSCTPGYGPVGLFEEVQSTCHTDGTWSEDYFSCEVACPPLSSPPHNATNSISDYEDSTMNRRSLTLTSCSDYWSRVKTVCSFTCPGGNITVDGSDKVKCGLDGKWIGRVPRCVSDFHCPEVETTATVTVSYDPLLSGKAVVPGTTMKIHCAEGYMSDGDDVRMCGRDGLWGGNGPIIPTCLKKCPPLVAPFAGELDPSRCRNSYNDDEQACSYTCMRGTKMEGDINLRRVTCSDNKWSDRAPLCLPDETETVGLEKLKVFSEPSAFLLITRSPVGCLYADDDSIVKWRPVEECDTRQDANRWKWYDSSRLMTLKGNQCLQPHKPNDLNSTLVVGTCNKTDVNQRFGCGYPHSSYQKDVLFSFADPQWRLVPLTKEGNPAKVEMVKTTASTPNLPRDVFDGITVYANDDAMNPANTDRVVCSHACGGDIYHDNSYLPRIITSPGFMQDVPYPANSKCKWKIHGTNRIIKFSITELDLDEDLPGSECSTDCVEVYEGDYSGSSLSNRLAVYSGMDILSASPKEIKTVSGSLNIIFKSNGKNQGRGFAATFQYDDLITPRMDCGIRGNLYPETEDNENSADVNIQKWPWLVSIREKSHGSAKAYHRCTGALISEDVVVTSAHCARMSDGGNTIDIGIGLTVQNDMDERMRNSTDPSPMFHIYHGYDYLSRHGDIALWKLSKPITSSINTFPICIPDQGYRIHKPLDKCYSAGWSSVSEGTRLSQITEYKVSMLSGSMCEKTLGLGKNSGFACAENINFDSSAMHESTESEPLMCQHNGNWYLSGVRSYTHVGTREAYRLYTELHGLAAWMKHTMSSMHMYYKSQGAHLLVDQSTSSDSPSREMTGSEYDWEPDSMEIEEWFKKH</sequence>
<feature type="disulfide bond" evidence="6">
    <location>
        <begin position="1464"/>
        <end position="1491"/>
    </location>
</feature>
<feature type="compositionally biased region" description="Polar residues" evidence="8">
    <location>
        <begin position="3054"/>
        <end position="3066"/>
    </location>
</feature>
<keyword evidence="7" id="KW-0175">Coiled coil</keyword>
<dbReference type="InterPro" id="IPR000859">
    <property type="entry name" value="CUB_dom"/>
</dbReference>
<keyword evidence="13" id="KW-0645">Protease</keyword>
<keyword evidence="5" id="KW-0325">Glycoprotein</keyword>
<dbReference type="PROSITE" id="PS50240">
    <property type="entry name" value="TRYPSIN_DOM"/>
    <property type="match status" value="1"/>
</dbReference>
<dbReference type="InterPro" id="IPR000436">
    <property type="entry name" value="Sushi_SCR_CCP_dom"/>
</dbReference>
<proteinExistence type="evidence at transcript level"/>
<feature type="domain" description="Sushi" evidence="12">
    <location>
        <begin position="1156"/>
        <end position="1209"/>
    </location>
</feature>
<gene>
    <name evidence="13" type="primary">HrTTSP-1</name>
</gene>
<dbReference type="Pfam" id="PF00431">
    <property type="entry name" value="CUB"/>
    <property type="match status" value="1"/>
</dbReference>
<dbReference type="PANTHER" id="PTHR19325">
    <property type="entry name" value="COMPLEMENT COMPONENT-RELATED SUSHI DOMAIN-CONTAINING"/>
    <property type="match status" value="1"/>
</dbReference>
<dbReference type="SMART" id="SM00042">
    <property type="entry name" value="CUB"/>
    <property type="match status" value="1"/>
</dbReference>
<evidence type="ECO:0000256" key="7">
    <source>
        <dbReference type="SAM" id="Coils"/>
    </source>
</evidence>
<dbReference type="SMART" id="SM00032">
    <property type="entry name" value="CCP"/>
    <property type="match status" value="23"/>
</dbReference>
<feature type="domain" description="Sushi" evidence="12">
    <location>
        <begin position="1073"/>
        <end position="1142"/>
    </location>
</feature>
<feature type="domain" description="Sushi" evidence="12">
    <location>
        <begin position="1714"/>
        <end position="1777"/>
    </location>
</feature>
<evidence type="ECO:0000259" key="12">
    <source>
        <dbReference type="PROSITE" id="PS50923"/>
    </source>
</evidence>
<feature type="domain" description="Sushi" evidence="12">
    <location>
        <begin position="1505"/>
        <end position="1559"/>
    </location>
</feature>
<evidence type="ECO:0000259" key="11">
    <source>
        <dbReference type="PROSITE" id="PS50240"/>
    </source>
</evidence>
<dbReference type="PANTHER" id="PTHR19325:SF567">
    <property type="entry name" value="SUSHI, VON WILLEBRAND FACTOR TYPE A, EGF AND PENTRAXIN DOMAIN-CONTAINING PROTEIN 1-LIKE"/>
    <property type="match status" value="1"/>
</dbReference>
<evidence type="ECO:0000259" key="10">
    <source>
        <dbReference type="PROSITE" id="PS01180"/>
    </source>
</evidence>
<dbReference type="InterPro" id="IPR009003">
    <property type="entry name" value="Peptidase_S1_PA"/>
</dbReference>
<feature type="domain" description="CUB" evidence="10">
    <location>
        <begin position="2650"/>
        <end position="2777"/>
    </location>
</feature>
<dbReference type="GO" id="GO:0004252">
    <property type="term" value="F:serine-type endopeptidase activity"/>
    <property type="evidence" value="ECO:0007669"/>
    <property type="project" value="InterPro"/>
</dbReference>
<dbReference type="CDD" id="cd00041">
    <property type="entry name" value="CUB"/>
    <property type="match status" value="1"/>
</dbReference>
<dbReference type="GO" id="GO:0006508">
    <property type="term" value="P:proteolysis"/>
    <property type="evidence" value="ECO:0007669"/>
    <property type="project" value="UniProtKB-KW"/>
</dbReference>
<evidence type="ECO:0000256" key="8">
    <source>
        <dbReference type="SAM" id="MobiDB-lite"/>
    </source>
</evidence>
<dbReference type="Pfam" id="PF00089">
    <property type="entry name" value="Trypsin"/>
    <property type="match status" value="1"/>
</dbReference>
<evidence type="ECO:0000256" key="9">
    <source>
        <dbReference type="SAM" id="Phobius"/>
    </source>
</evidence>
<feature type="domain" description="Sushi" evidence="12">
    <location>
        <begin position="313"/>
        <end position="376"/>
    </location>
</feature>
<evidence type="ECO:0000313" key="13">
    <source>
        <dbReference type="EMBL" id="BAF56476.1"/>
    </source>
</evidence>
<dbReference type="InterPro" id="IPR043504">
    <property type="entry name" value="Peptidase_S1_PA_chymotrypsin"/>
</dbReference>
<dbReference type="Gene3D" id="2.60.120.290">
    <property type="entry name" value="Spermadhesin, CUB domain"/>
    <property type="match status" value="1"/>
</dbReference>
<feature type="domain" description="Peptidase S1" evidence="11">
    <location>
        <begin position="2788"/>
        <end position="3038"/>
    </location>
</feature>
<feature type="domain" description="Sushi" evidence="12">
    <location>
        <begin position="2057"/>
        <end position="2124"/>
    </location>
</feature>
<evidence type="ECO:0000256" key="5">
    <source>
        <dbReference type="ARBA" id="ARBA00023180"/>
    </source>
</evidence>
<dbReference type="PROSITE" id="PS50231">
    <property type="entry name" value="RICIN_B_LECTIN"/>
    <property type="match status" value="3"/>
</dbReference>
<dbReference type="Pfam" id="PF00084">
    <property type="entry name" value="Sushi"/>
    <property type="match status" value="10"/>
</dbReference>
<dbReference type="SMART" id="SM00020">
    <property type="entry name" value="Tryp_SPc"/>
    <property type="match status" value="1"/>
</dbReference>
<organism evidence="13">
    <name type="scientific">Halocynthia roretzi</name>
    <name type="common">Sea squirt</name>
    <name type="synonym">Cynthia roretzi</name>
    <dbReference type="NCBI Taxonomy" id="7729"/>
    <lineage>
        <taxon>Eukaryota</taxon>
        <taxon>Metazoa</taxon>
        <taxon>Chordata</taxon>
        <taxon>Tunicata</taxon>
        <taxon>Ascidiacea</taxon>
        <taxon>Stolidobranchia</taxon>
        <taxon>Pyuridae</taxon>
        <taxon>Halocynthia</taxon>
    </lineage>
</organism>
<dbReference type="CDD" id="cd00033">
    <property type="entry name" value="CCP"/>
    <property type="match status" value="10"/>
</dbReference>
<feature type="compositionally biased region" description="Basic and acidic residues" evidence="8">
    <location>
        <begin position="35"/>
        <end position="50"/>
    </location>
</feature>
<feature type="region of interest" description="Disordered" evidence="8">
    <location>
        <begin position="3054"/>
        <end position="3075"/>
    </location>
</feature>
<feature type="domain" description="Sushi" evidence="12">
    <location>
        <begin position="539"/>
        <end position="599"/>
    </location>
</feature>
<feature type="region of interest" description="Disordered" evidence="8">
    <location>
        <begin position="1"/>
        <end position="71"/>
    </location>
</feature>
<feature type="domain" description="Sushi" evidence="12">
    <location>
        <begin position="2261"/>
        <end position="2340"/>
    </location>
</feature>
<dbReference type="Gene3D" id="2.10.70.10">
    <property type="entry name" value="Complement Module, domain 1"/>
    <property type="match status" value="14"/>
</dbReference>
<dbReference type="PROSITE" id="PS50923">
    <property type="entry name" value="SUSHI"/>
    <property type="match status" value="14"/>
</dbReference>
<keyword evidence="9 13" id="KW-0812">Transmembrane</keyword>
<dbReference type="SUPFAM" id="SSF50494">
    <property type="entry name" value="Trypsin-like serine proteases"/>
    <property type="match status" value="1"/>
</dbReference>
<feature type="coiled-coil region" evidence="7">
    <location>
        <begin position="228"/>
        <end position="255"/>
    </location>
</feature>
<keyword evidence="9" id="KW-0472">Membrane</keyword>
<feature type="disulfide bond" evidence="6">
    <location>
        <begin position="2167"/>
        <end position="2194"/>
    </location>
</feature>
<dbReference type="PROSITE" id="PS01180">
    <property type="entry name" value="CUB"/>
    <property type="match status" value="1"/>
</dbReference>
<keyword evidence="1" id="KW-0245">EGF-like domain</keyword>
<evidence type="ECO:0000256" key="4">
    <source>
        <dbReference type="ARBA" id="ARBA00023157"/>
    </source>
</evidence>
<keyword evidence="13" id="KW-0378">Hydrolase</keyword>
<feature type="domain" description="Sushi" evidence="12">
    <location>
        <begin position="2342"/>
        <end position="2408"/>
    </location>
</feature>
<feature type="disulfide bond" evidence="6">
    <location>
        <begin position="1113"/>
        <end position="1140"/>
    </location>
</feature>
<feature type="disulfide bond" evidence="6">
    <location>
        <begin position="347"/>
        <end position="374"/>
    </location>
</feature>
<dbReference type="SUPFAM" id="SSF49854">
    <property type="entry name" value="Spermadhesin, CUB domain"/>
    <property type="match status" value="1"/>
</dbReference>
<dbReference type="SUPFAM" id="SSF57535">
    <property type="entry name" value="Complement control module/SCR domain"/>
    <property type="match status" value="14"/>
</dbReference>
<dbReference type="Gene3D" id="2.40.10.10">
    <property type="entry name" value="Trypsin-like serine proteases"/>
    <property type="match status" value="1"/>
</dbReference>
<dbReference type="EMBL" id="AB257094">
    <property type="protein sequence ID" value="BAF56476.1"/>
    <property type="molecule type" value="mRNA"/>
</dbReference>
<accession>A4PBR2</accession>
<feature type="domain" description="Sushi" evidence="12">
    <location>
        <begin position="725"/>
        <end position="788"/>
    </location>
</feature>
<feature type="domain" description="Sushi" evidence="12">
    <location>
        <begin position="1431"/>
        <end position="1493"/>
    </location>
</feature>
<evidence type="ECO:0000256" key="6">
    <source>
        <dbReference type="PROSITE-ProRule" id="PRU00302"/>
    </source>
</evidence>
<feature type="domain" description="Sushi" evidence="12">
    <location>
        <begin position="1293"/>
        <end position="1366"/>
    </location>
</feature>
<evidence type="ECO:0000256" key="3">
    <source>
        <dbReference type="ARBA" id="ARBA00022737"/>
    </source>
</evidence>
<dbReference type="InterPro" id="IPR050350">
    <property type="entry name" value="Compl-Cell_Adhes-Reg"/>
</dbReference>
<name>A4PBR2_HALRO</name>
<feature type="domain" description="Sushi" evidence="12">
    <location>
        <begin position="936"/>
        <end position="999"/>
    </location>
</feature>
<keyword evidence="3" id="KW-0677">Repeat</keyword>
<feature type="domain" description="Sushi" evidence="12">
    <location>
        <begin position="2146"/>
        <end position="2196"/>
    </location>
</feature>
<feature type="disulfide bond" evidence="6">
    <location>
        <begin position="759"/>
        <end position="786"/>
    </location>
</feature>
<protein>
    <submittedName>
        <fullName evidence="13">Type II transmembrane serine protease-1</fullName>
    </submittedName>
</protein>
<keyword evidence="2 6" id="KW-0768">Sushi</keyword>
<dbReference type="InterPro" id="IPR035976">
    <property type="entry name" value="Sushi/SCR/CCP_sf"/>
</dbReference>
<dbReference type="Gene3D" id="2.80.10.50">
    <property type="match status" value="3"/>
</dbReference>
<dbReference type="InterPro" id="IPR035914">
    <property type="entry name" value="Sperma_CUB_dom_sf"/>
</dbReference>
<dbReference type="CDD" id="cd23385">
    <property type="entry name" value="beta-trefoil_Ricin_MRC-like"/>
    <property type="match status" value="2"/>
</dbReference>
<keyword evidence="9" id="KW-1133">Transmembrane helix</keyword>